<reference evidence="1 2" key="1">
    <citation type="submission" date="2014-04" db="EMBL/GenBank/DDBJ databases">
        <title>Evolutionary Origins and Diversification of the Mycorrhizal Mutualists.</title>
        <authorList>
            <consortium name="DOE Joint Genome Institute"/>
            <consortium name="Mycorrhizal Genomics Consortium"/>
            <person name="Kohler A."/>
            <person name="Kuo A."/>
            <person name="Nagy L.G."/>
            <person name="Floudas D."/>
            <person name="Copeland A."/>
            <person name="Barry K.W."/>
            <person name="Cichocki N."/>
            <person name="Veneault-Fourrey C."/>
            <person name="LaButti K."/>
            <person name="Lindquist E.A."/>
            <person name="Lipzen A."/>
            <person name="Lundell T."/>
            <person name="Morin E."/>
            <person name="Murat C."/>
            <person name="Riley R."/>
            <person name="Ohm R."/>
            <person name="Sun H."/>
            <person name="Tunlid A."/>
            <person name="Henrissat B."/>
            <person name="Grigoriev I.V."/>
            <person name="Hibbett D.S."/>
            <person name="Martin F."/>
        </authorList>
    </citation>
    <scope>NUCLEOTIDE SEQUENCE [LARGE SCALE GENOMIC DNA]</scope>
    <source>
        <strain evidence="1 2">Koide BX008</strain>
    </source>
</reference>
<proteinExistence type="predicted"/>
<dbReference type="HOGENOM" id="CLU_2849210_0_0_1"/>
<keyword evidence="2" id="KW-1185">Reference proteome</keyword>
<evidence type="ECO:0000313" key="1">
    <source>
        <dbReference type="EMBL" id="KIL55759.1"/>
    </source>
</evidence>
<dbReference type="Proteomes" id="UP000054549">
    <property type="component" value="Unassembled WGS sequence"/>
</dbReference>
<organism evidence="1 2">
    <name type="scientific">Amanita muscaria (strain Koide BX008)</name>
    <dbReference type="NCBI Taxonomy" id="946122"/>
    <lineage>
        <taxon>Eukaryota</taxon>
        <taxon>Fungi</taxon>
        <taxon>Dikarya</taxon>
        <taxon>Basidiomycota</taxon>
        <taxon>Agaricomycotina</taxon>
        <taxon>Agaricomycetes</taxon>
        <taxon>Agaricomycetidae</taxon>
        <taxon>Agaricales</taxon>
        <taxon>Pluteineae</taxon>
        <taxon>Amanitaceae</taxon>
        <taxon>Amanita</taxon>
    </lineage>
</organism>
<accession>A0A0C2SP33</accession>
<sequence length="65" mass="7294">MILNLYHTINAPYADMPEIPGESKLPLERHEFPRLGFLAESSFSLEVRTPGSKPEINRLDPSAAE</sequence>
<evidence type="ECO:0000313" key="2">
    <source>
        <dbReference type="Proteomes" id="UP000054549"/>
    </source>
</evidence>
<dbReference type="EMBL" id="KN818476">
    <property type="protein sequence ID" value="KIL55759.1"/>
    <property type="molecule type" value="Genomic_DNA"/>
</dbReference>
<protein>
    <submittedName>
        <fullName evidence="1">Uncharacterized protein</fullName>
    </submittedName>
</protein>
<dbReference type="InParanoid" id="A0A0C2SP33"/>
<name>A0A0C2SP33_AMAMK</name>
<gene>
    <name evidence="1" type="ORF">M378DRAFT_569557</name>
</gene>
<dbReference type="AlphaFoldDB" id="A0A0C2SP33"/>